<evidence type="ECO:0000256" key="2">
    <source>
        <dbReference type="SAM" id="Phobius"/>
    </source>
</evidence>
<dbReference type="InterPro" id="IPR006580">
    <property type="entry name" value="Znf_TTF"/>
</dbReference>
<dbReference type="PANTHER" id="PTHR45749">
    <property type="match status" value="1"/>
</dbReference>
<dbReference type="InterPro" id="IPR012337">
    <property type="entry name" value="RNaseH-like_sf"/>
</dbReference>
<evidence type="ECO:0000259" key="3">
    <source>
        <dbReference type="SMART" id="SM00597"/>
    </source>
</evidence>
<dbReference type="OrthoDB" id="6759200at2759"/>
<name>A0A9P0GP29_PHACE</name>
<dbReference type="InterPro" id="IPR025398">
    <property type="entry name" value="DUF4371"/>
</dbReference>
<dbReference type="PANTHER" id="PTHR45749:SF21">
    <property type="entry name" value="DUF4371 DOMAIN-CONTAINING PROTEIN"/>
    <property type="match status" value="1"/>
</dbReference>
<dbReference type="EMBL" id="OU896717">
    <property type="protein sequence ID" value="CAH1118222.1"/>
    <property type="molecule type" value="Genomic_DNA"/>
</dbReference>
<feature type="compositionally biased region" description="Basic and acidic residues" evidence="1">
    <location>
        <begin position="118"/>
        <end position="141"/>
    </location>
</feature>
<feature type="compositionally biased region" description="Basic and acidic residues" evidence="1">
    <location>
        <begin position="148"/>
        <end position="169"/>
    </location>
</feature>
<dbReference type="Pfam" id="PF14291">
    <property type="entry name" value="DUF4371"/>
    <property type="match status" value="1"/>
</dbReference>
<reference evidence="4" key="2">
    <citation type="submission" date="2022-10" db="EMBL/GenBank/DDBJ databases">
        <authorList>
            <consortium name="ENA_rothamsted_submissions"/>
            <consortium name="culmorum"/>
            <person name="King R."/>
        </authorList>
    </citation>
    <scope>NUCLEOTIDE SEQUENCE</scope>
</reference>
<feature type="transmembrane region" description="Helical" evidence="2">
    <location>
        <begin position="867"/>
        <end position="888"/>
    </location>
</feature>
<organism evidence="4 5">
    <name type="scientific">Phaedon cochleariae</name>
    <name type="common">Mustard beetle</name>
    <dbReference type="NCBI Taxonomy" id="80249"/>
    <lineage>
        <taxon>Eukaryota</taxon>
        <taxon>Metazoa</taxon>
        <taxon>Ecdysozoa</taxon>
        <taxon>Arthropoda</taxon>
        <taxon>Hexapoda</taxon>
        <taxon>Insecta</taxon>
        <taxon>Pterygota</taxon>
        <taxon>Neoptera</taxon>
        <taxon>Endopterygota</taxon>
        <taxon>Coleoptera</taxon>
        <taxon>Polyphaga</taxon>
        <taxon>Cucujiformia</taxon>
        <taxon>Chrysomeloidea</taxon>
        <taxon>Chrysomelidae</taxon>
        <taxon>Chrysomelinae</taxon>
        <taxon>Chrysomelini</taxon>
        <taxon>Phaedon</taxon>
    </lineage>
</organism>
<dbReference type="AlphaFoldDB" id="A0A9P0GP29"/>
<reference evidence="4" key="1">
    <citation type="submission" date="2022-01" db="EMBL/GenBank/DDBJ databases">
        <authorList>
            <person name="King R."/>
        </authorList>
    </citation>
    <scope>NUCLEOTIDE SEQUENCE</scope>
</reference>
<proteinExistence type="predicted"/>
<accession>A0A9P0GP29</accession>
<feature type="domain" description="TTF-type" evidence="3">
    <location>
        <begin position="268"/>
        <end position="361"/>
    </location>
</feature>
<feature type="region of interest" description="Disordered" evidence="1">
    <location>
        <begin position="118"/>
        <end position="169"/>
    </location>
</feature>
<keyword evidence="2" id="KW-0812">Transmembrane</keyword>
<dbReference type="SUPFAM" id="SSF53098">
    <property type="entry name" value="Ribonuclease H-like"/>
    <property type="match status" value="1"/>
</dbReference>
<dbReference type="SMART" id="SM00597">
    <property type="entry name" value="ZnF_TTF"/>
    <property type="match status" value="1"/>
</dbReference>
<feature type="region of interest" description="Disordered" evidence="1">
    <location>
        <begin position="1"/>
        <end position="51"/>
    </location>
</feature>
<evidence type="ECO:0000313" key="4">
    <source>
        <dbReference type="EMBL" id="CAH1118222.1"/>
    </source>
</evidence>
<evidence type="ECO:0000256" key="1">
    <source>
        <dbReference type="SAM" id="MobiDB-lite"/>
    </source>
</evidence>
<keyword evidence="5" id="KW-1185">Reference proteome</keyword>
<protein>
    <recommendedName>
        <fullName evidence="3">TTF-type domain-containing protein</fullName>
    </recommendedName>
</protein>
<gene>
    <name evidence="4" type="ORF">PHAECO_LOCUS2369</name>
</gene>
<keyword evidence="2" id="KW-1133">Transmembrane helix</keyword>
<keyword evidence="2" id="KW-0472">Membrane</keyword>
<dbReference type="Proteomes" id="UP001153737">
    <property type="component" value="Chromosome 11"/>
</dbReference>
<evidence type="ECO:0000313" key="5">
    <source>
        <dbReference type="Proteomes" id="UP001153737"/>
    </source>
</evidence>
<sequence>MVIHTPVHQYGTRARGRGRGMSPMGTPRAHDGGIGQQGELHDKQHQGRPSLVDPETASALCAQPNPRGHSVARLLQNNLQMLQSHGAIIAKNQWKIKKAKTKEAELLAGSLLKYVTEKRHTNQNEETREESNIEESSHQEEQETELVETERHKEKSEIPEVDVQSEKKETTSIYASQLGDSNEEIICVENLCPVEELKEEGETSSCSEPKRGTSFDYEFLDSNDASNWPMPLPDHFRIEIIKQGSETFQHKDGPFISIDRQGEHAKGSQRSLTSRWFYSTVGDGKKYLRKWMIYSISANMLYCFCCRLFASTDDLSKPFVSGYQKWWKLNPDISLHEASHQHISNLEKWKTLTVGLKNNETIDKVDEDTINREAKKWRNILHRLLDITLFLAEENLAFRGHREDSSSENRGNFIELVKMMAKYDPVLSEHWSKLQEAAGGSRRVPSYLSKGIQNEFISILSHHVKQKIIDDIKNSKYFGIMFDSTPDESHTDQMSEIIRYVHIEEGAVEVRECFLGFFAMSGKTARYMSNDILKQLEKDGLDIQLCRAQGYDNAASMSGVHGGVQRKIRDINPKALFSPCANHSLNLCGVHSFACVPSSVTCFGTLEKLYSFFSVSTHRWEILTQKVGKTLKRLCDTRWSAHHDSVKAVRQNVEQLIHTLEEMCDPSKENLDTRSAARGLLPAICDFTFLCYLEFWNMILEEVNHTQKYLQTPEITLDMGLTKMKALQLFLVEERNTLVNTAIQFGTHKCREMSIDIERRGRRKVKKNLPGETTSDAGLTLQEEVRRSMFECLDRFIQELATRSTAMENISSTFHIVQSKFLIEASTENELEQAIEALNLVYGDFVKEEVCKEVYRLRRHLEKIQSLSVTIINIVLLVLRMAMAGLLLSSHVLFRHSDFGLST</sequence>